<name>A0A7T7L2D1_9ACTN</name>
<evidence type="ECO:0000313" key="1">
    <source>
        <dbReference type="EMBL" id="QQM45071.1"/>
    </source>
</evidence>
<dbReference type="KEGG" id="slf:JEQ17_40535"/>
<dbReference type="Proteomes" id="UP000595636">
    <property type="component" value="Chromosome"/>
</dbReference>
<dbReference type="RefSeq" id="WP_200399881.1">
    <property type="nucleotide sequence ID" value="NZ_CP066831.1"/>
</dbReference>
<accession>A0A7T7L2D1</accession>
<dbReference type="AlphaFoldDB" id="A0A7T7L2D1"/>
<sequence>MGTISITMSGQVRPLGEERLRVLVEPETVALVREDGTLQLESPRTGSTYLCGPMGTAIWIALQQHAGHVEPAVEVLAVRWNRNPRWLRADFDTFIGELRDADLVSVVD</sequence>
<keyword evidence="2" id="KW-1185">Reference proteome</keyword>
<evidence type="ECO:0000313" key="2">
    <source>
        <dbReference type="Proteomes" id="UP000595636"/>
    </source>
</evidence>
<proteinExistence type="predicted"/>
<organism evidence="1 2">
    <name type="scientific">Streptomyces liliifuscus</name>
    <dbReference type="NCBI Taxonomy" id="2797636"/>
    <lineage>
        <taxon>Bacteria</taxon>
        <taxon>Bacillati</taxon>
        <taxon>Actinomycetota</taxon>
        <taxon>Actinomycetes</taxon>
        <taxon>Kitasatosporales</taxon>
        <taxon>Streptomycetaceae</taxon>
        <taxon>Streptomyces</taxon>
    </lineage>
</organism>
<reference evidence="1 2" key="1">
    <citation type="submission" date="2020-12" db="EMBL/GenBank/DDBJ databases">
        <title>A novel species.</title>
        <authorList>
            <person name="Li K."/>
        </authorList>
    </citation>
    <scope>NUCLEOTIDE SEQUENCE [LARGE SCALE GENOMIC DNA]</scope>
    <source>
        <strain evidence="1 2">ZYC-3</strain>
    </source>
</reference>
<dbReference type="Pfam" id="PF05402">
    <property type="entry name" value="PqqD"/>
    <property type="match status" value="1"/>
</dbReference>
<dbReference type="InterPro" id="IPR008792">
    <property type="entry name" value="PQQD"/>
</dbReference>
<gene>
    <name evidence="1" type="ORF">JEQ17_40535</name>
</gene>
<dbReference type="EMBL" id="CP066831">
    <property type="protein sequence ID" value="QQM45071.1"/>
    <property type="molecule type" value="Genomic_DNA"/>
</dbReference>
<protein>
    <submittedName>
        <fullName evidence="1">PqqD family protein</fullName>
    </submittedName>
</protein>